<dbReference type="EMBL" id="MZGW01000011">
    <property type="protein sequence ID" value="OPJ54815.1"/>
    <property type="molecule type" value="Genomic_DNA"/>
</dbReference>
<name>A0A1V4I5C8_9FIRM</name>
<dbReference type="InterPro" id="IPR020017">
    <property type="entry name" value="XapX_domain"/>
</dbReference>
<dbReference type="Proteomes" id="UP000190140">
    <property type="component" value="Unassembled WGS sequence"/>
</dbReference>
<evidence type="ECO:0008006" key="3">
    <source>
        <dbReference type="Google" id="ProtNLM"/>
    </source>
</evidence>
<keyword evidence="2" id="KW-1185">Reference proteome</keyword>
<protein>
    <recommendedName>
        <fullName evidence="3">XapX domain protein</fullName>
    </recommendedName>
</protein>
<evidence type="ECO:0000313" key="2">
    <source>
        <dbReference type="Proteomes" id="UP000190140"/>
    </source>
</evidence>
<gene>
    <name evidence="1" type="ORF">CLOTH_19340</name>
</gene>
<proteinExistence type="predicted"/>
<dbReference type="AlphaFoldDB" id="A0A1V4I5C8"/>
<accession>A0A1V4I5C8</accession>
<dbReference type="STRING" id="29349.CLOTH_19340"/>
<reference evidence="1 2" key="1">
    <citation type="submission" date="2017-03" db="EMBL/GenBank/DDBJ databases">
        <title>Genome sequence of Clostridium thermoalcaliphilum DSM 7309.</title>
        <authorList>
            <person name="Poehlein A."/>
            <person name="Daniel R."/>
        </authorList>
    </citation>
    <scope>NUCLEOTIDE SEQUENCE [LARGE SCALE GENOMIC DNA]</scope>
    <source>
        <strain evidence="1 2">DSM 7309</strain>
    </source>
</reference>
<dbReference type="NCBIfam" id="TIGR03510">
    <property type="entry name" value="XapX"/>
    <property type="match status" value="1"/>
</dbReference>
<comment type="caution">
    <text evidence="1">The sequence shown here is derived from an EMBL/GenBank/DDBJ whole genome shotgun (WGS) entry which is preliminary data.</text>
</comment>
<organism evidence="1 2">
    <name type="scientific">Alkalithermobacter paradoxus</name>
    <dbReference type="NCBI Taxonomy" id="29349"/>
    <lineage>
        <taxon>Bacteria</taxon>
        <taxon>Bacillati</taxon>
        <taxon>Bacillota</taxon>
        <taxon>Clostridia</taxon>
        <taxon>Peptostreptococcales</taxon>
        <taxon>Tepidibacteraceae</taxon>
        <taxon>Alkalithermobacter</taxon>
    </lineage>
</organism>
<dbReference type="RefSeq" id="WP_079413503.1">
    <property type="nucleotide sequence ID" value="NZ_MZGW01000011.1"/>
</dbReference>
<evidence type="ECO:0000313" key="1">
    <source>
        <dbReference type="EMBL" id="OPJ54815.1"/>
    </source>
</evidence>
<sequence>MDIMLAIKATVAGAILGAIFQKMKLPLPAPPVFPGVVGILGVLIGSKIAELFL</sequence>